<name>A0A139AMR2_GONPJ</name>
<dbReference type="PANTHER" id="PTHR12748:SF0">
    <property type="entry name" value="ORIGIN RECOGNITION COMPLEX SUBUNIT 3"/>
    <property type="match status" value="1"/>
</dbReference>
<gene>
    <name evidence="9" type="ORF">M427DRAFT_153635</name>
</gene>
<evidence type="ECO:0000256" key="4">
    <source>
        <dbReference type="ARBA" id="ARBA00023125"/>
    </source>
</evidence>
<evidence type="ECO:0000256" key="6">
    <source>
        <dbReference type="SAM" id="MobiDB-lite"/>
    </source>
</evidence>
<keyword evidence="5" id="KW-0539">Nucleus</keyword>
<evidence type="ECO:0000256" key="5">
    <source>
        <dbReference type="ARBA" id="ARBA00023242"/>
    </source>
</evidence>
<keyword evidence="10" id="KW-1185">Reference proteome</keyword>
<evidence type="ECO:0000313" key="9">
    <source>
        <dbReference type="EMBL" id="KXS17745.1"/>
    </source>
</evidence>
<keyword evidence="4" id="KW-0238">DNA-binding</keyword>
<dbReference type="InterPro" id="IPR020795">
    <property type="entry name" value="ORC3"/>
</dbReference>
<comment type="similarity">
    <text evidence="2">Belongs to the ORC3 family.</text>
</comment>
<dbReference type="EMBL" id="KQ965745">
    <property type="protein sequence ID" value="KXS17745.1"/>
    <property type="molecule type" value="Genomic_DNA"/>
</dbReference>
<comment type="subcellular location">
    <subcellularLocation>
        <location evidence="1">Nucleus</location>
    </subcellularLocation>
</comment>
<dbReference type="Pfam" id="PF18137">
    <property type="entry name" value="WHD_ORC"/>
    <property type="match status" value="1"/>
</dbReference>
<feature type="region of interest" description="Disordered" evidence="6">
    <location>
        <begin position="807"/>
        <end position="864"/>
    </location>
</feature>
<reference evidence="9 10" key="1">
    <citation type="journal article" date="2015" name="Genome Biol. Evol.">
        <title>Phylogenomic analyses indicate that early fungi evolved digesting cell walls of algal ancestors of land plants.</title>
        <authorList>
            <person name="Chang Y."/>
            <person name="Wang S."/>
            <person name="Sekimoto S."/>
            <person name="Aerts A.L."/>
            <person name="Choi C."/>
            <person name="Clum A."/>
            <person name="LaButti K.M."/>
            <person name="Lindquist E.A."/>
            <person name="Yee Ngan C."/>
            <person name="Ohm R.A."/>
            <person name="Salamov A.A."/>
            <person name="Grigoriev I.V."/>
            <person name="Spatafora J.W."/>
            <person name="Berbee M.L."/>
        </authorList>
    </citation>
    <scope>NUCLEOTIDE SEQUENCE [LARGE SCALE GENOMIC DNA]</scope>
    <source>
        <strain evidence="9 10">JEL478</strain>
    </source>
</reference>
<dbReference type="GO" id="GO:0005664">
    <property type="term" value="C:nuclear origin of replication recognition complex"/>
    <property type="evidence" value="ECO:0007669"/>
    <property type="project" value="InterPro"/>
</dbReference>
<dbReference type="Pfam" id="PF07034">
    <property type="entry name" value="ORC3_N"/>
    <property type="match status" value="1"/>
</dbReference>
<dbReference type="GO" id="GO:0003688">
    <property type="term" value="F:DNA replication origin binding"/>
    <property type="evidence" value="ECO:0007669"/>
    <property type="project" value="TreeGrafter"/>
</dbReference>
<feature type="region of interest" description="Disordered" evidence="6">
    <location>
        <begin position="45"/>
        <end position="79"/>
    </location>
</feature>
<dbReference type="OMA" id="WIDAYIN"/>
<feature type="domain" description="Origin recognition complex subunit 3 winged helix C-terminal" evidence="8">
    <location>
        <begin position="741"/>
        <end position="910"/>
    </location>
</feature>
<evidence type="ECO:0000256" key="2">
    <source>
        <dbReference type="ARBA" id="ARBA00010977"/>
    </source>
</evidence>
<feature type="compositionally biased region" description="Basic and acidic residues" evidence="6">
    <location>
        <begin position="807"/>
        <end position="819"/>
    </location>
</feature>
<dbReference type="InterPro" id="IPR045667">
    <property type="entry name" value="ORC3_N"/>
</dbReference>
<organism evidence="9 10">
    <name type="scientific">Gonapodya prolifera (strain JEL478)</name>
    <name type="common">Monoblepharis prolifera</name>
    <dbReference type="NCBI Taxonomy" id="1344416"/>
    <lineage>
        <taxon>Eukaryota</taxon>
        <taxon>Fungi</taxon>
        <taxon>Fungi incertae sedis</taxon>
        <taxon>Chytridiomycota</taxon>
        <taxon>Chytridiomycota incertae sedis</taxon>
        <taxon>Monoblepharidomycetes</taxon>
        <taxon>Monoblepharidales</taxon>
        <taxon>Gonapodyaceae</taxon>
        <taxon>Gonapodya</taxon>
    </lineage>
</organism>
<evidence type="ECO:0000256" key="3">
    <source>
        <dbReference type="ARBA" id="ARBA00022705"/>
    </source>
</evidence>
<dbReference type="AlphaFoldDB" id="A0A139AMR2"/>
<evidence type="ECO:0000259" key="7">
    <source>
        <dbReference type="Pfam" id="PF07034"/>
    </source>
</evidence>
<protein>
    <submittedName>
        <fullName evidence="9">Uncharacterized protein</fullName>
    </submittedName>
</protein>
<proteinExistence type="inferred from homology"/>
<evidence type="ECO:0000313" key="10">
    <source>
        <dbReference type="Proteomes" id="UP000070544"/>
    </source>
</evidence>
<dbReference type="STRING" id="1344416.A0A139AMR2"/>
<dbReference type="PANTHER" id="PTHR12748">
    <property type="entry name" value="ORIGIN RECOGNITION COMPLEX SUBUNIT 3"/>
    <property type="match status" value="1"/>
</dbReference>
<dbReference type="CDD" id="cd20704">
    <property type="entry name" value="Orc3"/>
    <property type="match status" value="2"/>
</dbReference>
<sequence length="912" mass="99650">MKRRRGNGDGANNGDGEAAAEKYVSLTRSSFFILPDGAANANALQEAGNARQRTAAGPGARKKAKSSDTTHTTSTSAPAPAHLPFQRCVFDSTFTEPEALCALRQRKYTTAWRRVSAKIEDVLLSLNRDAIDNISRFVEMDHWPLDVTVLPNRRDIPTGIIISGLTLPTHDLLHRLFAHIQDLHPAPFPLYAPPDARHTDTDSPAPAPHVSVRVAHLVPSDCTTLRAALRVLIESFAFASSEGGVGGGGEEDPSDDEDPDPEDPDNFTVAPRPLDTTSTHFSFRRPTRTGRAVVHDMRVLLAWWRDERREGREHRLVVVVHDVEAWGAGVISDLISVIAEYTTSLPLILLLSLATSTDVLHQTLPSAVVGMMRPERFYLLQGGECLDGVVEELFVHSASPLKLSSALYSLLLDHFNARALSLPTFVHHLHYALLAHYFRDPLSVVTGVDPDEEGEGEWEKVLRLMEGVGDKEGNGGYGEMARVAWRSVVSLAESDPFPSPWDAAQVSSLLTCTPRVFLTHHVPEILRTLRTHAADREVSWRALKHLAAAAGVKFRAASVLRHVLDPEGTGLGGSEWMARVVGNVVRKSPRELAKVLEGVRDMLREVEGDAERSHRVRERAGEAADELEPVVEHVKRFDGVVAGVGVDLAALKRMASAAHGARRTKLARKLREEEEESRREAERGTWMGAVREVEGWIDAYINLGLRSSCAVGVVGWEVEYFDDVGVIENTFMPQLFPSSHVALAASATYLRCECCPVPQRHGEHVVSPTMHDTSIAYGLYLEQGKLINMYDWFQSFKAVVAPEERGHADGAGELGERDGSGGGAETPTKGSAKGKGKATVRNGSGGQESRGAMNGSTDDGESGELAVGDLTCDADLKMVQVRFARATAELQMLGYIRPTKRKTDHVAKLKFV</sequence>
<dbReference type="Proteomes" id="UP000070544">
    <property type="component" value="Unassembled WGS sequence"/>
</dbReference>
<keyword evidence="3" id="KW-0235">DNA replication</keyword>
<feature type="region of interest" description="Disordered" evidence="6">
    <location>
        <begin position="242"/>
        <end position="281"/>
    </location>
</feature>
<feature type="compositionally biased region" description="Low complexity" evidence="6">
    <location>
        <begin position="67"/>
        <end position="79"/>
    </location>
</feature>
<dbReference type="GO" id="GO:0031261">
    <property type="term" value="C:DNA replication preinitiation complex"/>
    <property type="evidence" value="ECO:0007669"/>
    <property type="project" value="TreeGrafter"/>
</dbReference>
<feature type="compositionally biased region" description="Acidic residues" evidence="6">
    <location>
        <begin position="249"/>
        <end position="265"/>
    </location>
</feature>
<feature type="domain" description="Origin recognition complex subunit 3 N-terminal" evidence="7">
    <location>
        <begin position="96"/>
        <end position="444"/>
    </location>
</feature>
<dbReference type="GO" id="GO:0005656">
    <property type="term" value="C:nuclear pre-replicative complex"/>
    <property type="evidence" value="ECO:0007669"/>
    <property type="project" value="TreeGrafter"/>
</dbReference>
<accession>A0A139AMR2</accession>
<evidence type="ECO:0000256" key="1">
    <source>
        <dbReference type="ARBA" id="ARBA00004123"/>
    </source>
</evidence>
<dbReference type="InterPro" id="IPR040855">
    <property type="entry name" value="ORC_WH_C"/>
</dbReference>
<evidence type="ECO:0000259" key="8">
    <source>
        <dbReference type="Pfam" id="PF18137"/>
    </source>
</evidence>
<dbReference type="OrthoDB" id="10265211at2759"/>
<dbReference type="GO" id="GO:0006270">
    <property type="term" value="P:DNA replication initiation"/>
    <property type="evidence" value="ECO:0007669"/>
    <property type="project" value="TreeGrafter"/>
</dbReference>